<protein>
    <submittedName>
        <fullName evidence="1">Uncharacterized protein</fullName>
    </submittedName>
</protein>
<dbReference type="Proteomes" id="UP001054252">
    <property type="component" value="Unassembled WGS sequence"/>
</dbReference>
<dbReference type="AlphaFoldDB" id="A0AAV5IZA9"/>
<accession>A0AAV5IZA9</accession>
<dbReference type="EMBL" id="BPVZ01000028">
    <property type="protein sequence ID" value="GKV07689.1"/>
    <property type="molecule type" value="Genomic_DNA"/>
</dbReference>
<name>A0AAV5IZA9_9ROSI</name>
<proteinExistence type="predicted"/>
<evidence type="ECO:0000313" key="1">
    <source>
        <dbReference type="EMBL" id="GKV07689.1"/>
    </source>
</evidence>
<keyword evidence="2" id="KW-1185">Reference proteome</keyword>
<gene>
    <name evidence="1" type="ORF">SLEP1_g19432</name>
</gene>
<reference evidence="1 2" key="1">
    <citation type="journal article" date="2021" name="Commun. Biol.">
        <title>The genome of Shorea leprosula (Dipterocarpaceae) highlights the ecological relevance of drought in aseasonal tropical rainforests.</title>
        <authorList>
            <person name="Ng K.K.S."/>
            <person name="Kobayashi M.J."/>
            <person name="Fawcett J.A."/>
            <person name="Hatakeyama M."/>
            <person name="Paape T."/>
            <person name="Ng C.H."/>
            <person name="Ang C.C."/>
            <person name="Tnah L.H."/>
            <person name="Lee C.T."/>
            <person name="Nishiyama T."/>
            <person name="Sese J."/>
            <person name="O'Brien M.J."/>
            <person name="Copetti D."/>
            <person name="Mohd Noor M.I."/>
            <person name="Ong R.C."/>
            <person name="Putra M."/>
            <person name="Sireger I.Z."/>
            <person name="Indrioko S."/>
            <person name="Kosugi Y."/>
            <person name="Izuno A."/>
            <person name="Isagi Y."/>
            <person name="Lee S.L."/>
            <person name="Shimizu K.K."/>
        </authorList>
    </citation>
    <scope>NUCLEOTIDE SEQUENCE [LARGE SCALE GENOMIC DNA]</scope>
    <source>
        <strain evidence="1">214</strain>
    </source>
</reference>
<comment type="caution">
    <text evidence="1">The sequence shown here is derived from an EMBL/GenBank/DDBJ whole genome shotgun (WGS) entry which is preliminary data.</text>
</comment>
<evidence type="ECO:0000313" key="2">
    <source>
        <dbReference type="Proteomes" id="UP001054252"/>
    </source>
</evidence>
<sequence length="43" mass="4779">MIDDLSSCFALHTQTLSEFPMKFYDLSWSSESGEGSTSSDEVL</sequence>
<organism evidence="1 2">
    <name type="scientific">Rubroshorea leprosula</name>
    <dbReference type="NCBI Taxonomy" id="152421"/>
    <lineage>
        <taxon>Eukaryota</taxon>
        <taxon>Viridiplantae</taxon>
        <taxon>Streptophyta</taxon>
        <taxon>Embryophyta</taxon>
        <taxon>Tracheophyta</taxon>
        <taxon>Spermatophyta</taxon>
        <taxon>Magnoliopsida</taxon>
        <taxon>eudicotyledons</taxon>
        <taxon>Gunneridae</taxon>
        <taxon>Pentapetalae</taxon>
        <taxon>rosids</taxon>
        <taxon>malvids</taxon>
        <taxon>Malvales</taxon>
        <taxon>Dipterocarpaceae</taxon>
        <taxon>Rubroshorea</taxon>
    </lineage>
</organism>